<evidence type="ECO:0000256" key="1">
    <source>
        <dbReference type="ARBA" id="ARBA00004167"/>
    </source>
</evidence>
<dbReference type="AlphaFoldDB" id="A0A1I0RDA1"/>
<feature type="domain" description="AprE-like beta-barrel" evidence="7">
    <location>
        <begin position="248"/>
        <end position="335"/>
    </location>
</feature>
<feature type="transmembrane region" description="Helical" evidence="6">
    <location>
        <begin position="6"/>
        <end position="24"/>
    </location>
</feature>
<dbReference type="STRING" id="356305.SAMN05421841_2441"/>
<feature type="coiled-coil region" evidence="5">
    <location>
        <begin position="180"/>
        <end position="207"/>
    </location>
</feature>
<dbReference type="PANTHER" id="PTHR30386:SF26">
    <property type="entry name" value="TRANSPORT PROTEIN COMB"/>
    <property type="match status" value="1"/>
</dbReference>
<dbReference type="Gene3D" id="2.40.30.170">
    <property type="match status" value="1"/>
</dbReference>
<keyword evidence="2 6" id="KW-0812">Transmembrane</keyword>
<dbReference type="EMBL" id="FOIU01000002">
    <property type="protein sequence ID" value="SEW38221.1"/>
    <property type="molecule type" value="Genomic_DNA"/>
</dbReference>
<dbReference type="InterPro" id="IPR050739">
    <property type="entry name" value="MFP"/>
</dbReference>
<keyword evidence="5" id="KW-0175">Coiled coil</keyword>
<dbReference type="Gene3D" id="1.10.287.470">
    <property type="entry name" value="Helix hairpin bin"/>
    <property type="match status" value="1"/>
</dbReference>
<evidence type="ECO:0000256" key="6">
    <source>
        <dbReference type="SAM" id="Phobius"/>
    </source>
</evidence>
<reference evidence="9" key="1">
    <citation type="submission" date="2016-10" db="EMBL/GenBank/DDBJ databases">
        <authorList>
            <person name="Varghese N."/>
            <person name="Submissions S."/>
        </authorList>
    </citation>
    <scope>NUCLEOTIDE SEQUENCE [LARGE SCALE GENOMIC DNA]</scope>
    <source>
        <strain evidence="9">DSM 17724</strain>
    </source>
</reference>
<dbReference type="PANTHER" id="PTHR30386">
    <property type="entry name" value="MEMBRANE FUSION SUBUNIT OF EMRAB-TOLC MULTIDRUG EFFLUX PUMP"/>
    <property type="match status" value="1"/>
</dbReference>
<dbReference type="InterPro" id="IPR058982">
    <property type="entry name" value="Beta-barrel_AprE"/>
</dbReference>
<dbReference type="Proteomes" id="UP000199469">
    <property type="component" value="Unassembled WGS sequence"/>
</dbReference>
<evidence type="ECO:0000256" key="5">
    <source>
        <dbReference type="SAM" id="Coils"/>
    </source>
</evidence>
<keyword evidence="4 6" id="KW-0472">Membrane</keyword>
<proteinExistence type="predicted"/>
<gene>
    <name evidence="8" type="ORF">SAMN05421841_2441</name>
</gene>
<dbReference type="OrthoDB" id="1957187at2"/>
<feature type="coiled-coil region" evidence="5">
    <location>
        <begin position="113"/>
        <end position="140"/>
    </location>
</feature>
<keyword evidence="3 6" id="KW-1133">Transmembrane helix</keyword>
<evidence type="ECO:0000256" key="3">
    <source>
        <dbReference type="ARBA" id="ARBA00022989"/>
    </source>
</evidence>
<evidence type="ECO:0000256" key="4">
    <source>
        <dbReference type="ARBA" id="ARBA00023136"/>
    </source>
</evidence>
<name>A0A1I0RDA1_9FLAO</name>
<protein>
    <submittedName>
        <fullName evidence="8">HlyD family secretion protein</fullName>
    </submittedName>
</protein>
<sequence>MFKKSIYIGILILVITLLCILPIIKVPISSSSRGVIRSVQENTKISAIVSGRIIYSKLEKNNQEIKQGDTLLIVTAEQLDTQKNLQNSQSSDYSAQLQDLNKLTRGQISGLQTGQYQRELSAMQEKIAQVQTQLSLAQKDFDRAATLYNQGVIPKAEYDKFFYNLQGLKNQIAGIREQQIAQWQTQKREVERQIRSLGSEVQRINQEQKNYIITAPISGRLVNFSGIQKNNFLTQGQDIGEISPEVSLVAECLVSPKDIGFIHTGQTVKYQIDTYNYNQWGLLEGRVSEIDQNIKINEQTGEAFFRVLCQMDKNYLQLKNGYKGQIDKGMTFTARFHLIDRTLWQLLFDRVDDWFNPKLK</sequence>
<organism evidence="8 9">
    <name type="scientific">Chryseobacterium wanjuense</name>
    <dbReference type="NCBI Taxonomy" id="356305"/>
    <lineage>
        <taxon>Bacteria</taxon>
        <taxon>Pseudomonadati</taxon>
        <taxon>Bacteroidota</taxon>
        <taxon>Flavobacteriia</taxon>
        <taxon>Flavobacteriales</taxon>
        <taxon>Weeksellaceae</taxon>
        <taxon>Chryseobacterium group</taxon>
        <taxon>Chryseobacterium</taxon>
    </lineage>
</organism>
<keyword evidence="9" id="KW-1185">Reference proteome</keyword>
<dbReference type="RefSeq" id="WP_089792947.1">
    <property type="nucleotide sequence ID" value="NZ_FOIU01000002.1"/>
</dbReference>
<dbReference type="GO" id="GO:0016020">
    <property type="term" value="C:membrane"/>
    <property type="evidence" value="ECO:0007669"/>
    <property type="project" value="UniProtKB-SubCell"/>
</dbReference>
<accession>A0A1I0RDA1</accession>
<evidence type="ECO:0000313" key="8">
    <source>
        <dbReference type="EMBL" id="SEW38221.1"/>
    </source>
</evidence>
<evidence type="ECO:0000313" key="9">
    <source>
        <dbReference type="Proteomes" id="UP000199469"/>
    </source>
</evidence>
<comment type="subcellular location">
    <subcellularLocation>
        <location evidence="1">Membrane</location>
        <topology evidence="1">Single-pass membrane protein</topology>
    </subcellularLocation>
</comment>
<dbReference type="Pfam" id="PF26002">
    <property type="entry name" value="Beta-barrel_AprE"/>
    <property type="match status" value="1"/>
</dbReference>
<evidence type="ECO:0000256" key="2">
    <source>
        <dbReference type="ARBA" id="ARBA00022692"/>
    </source>
</evidence>
<evidence type="ECO:0000259" key="7">
    <source>
        <dbReference type="Pfam" id="PF26002"/>
    </source>
</evidence>